<accession>B9KZP4</accession>
<evidence type="ECO:0000313" key="1">
    <source>
        <dbReference type="EMBL" id="ACM05103.1"/>
    </source>
</evidence>
<dbReference type="STRING" id="309801.trd_1514"/>
<name>B9KZP4_THERP</name>
<dbReference type="RefSeq" id="WP_015922461.1">
    <property type="nucleotide sequence ID" value="NC_011959.1"/>
</dbReference>
<dbReference type="AlphaFoldDB" id="B9KZP4"/>
<dbReference type="Proteomes" id="UP000000447">
    <property type="component" value="Chromosome"/>
</dbReference>
<dbReference type="eggNOG" id="ENOG503211Z">
    <property type="taxonomic scope" value="Bacteria"/>
</dbReference>
<keyword evidence="2" id="KW-1185">Reference proteome</keyword>
<dbReference type="HOGENOM" id="CLU_2332723_0_0_0"/>
<protein>
    <submittedName>
        <fullName evidence="1">Uncharacterized protein</fullName>
    </submittedName>
</protein>
<organism evidence="1 2">
    <name type="scientific">Thermomicrobium roseum (strain ATCC 27502 / DSM 5159 / P-2)</name>
    <dbReference type="NCBI Taxonomy" id="309801"/>
    <lineage>
        <taxon>Bacteria</taxon>
        <taxon>Pseudomonadati</taxon>
        <taxon>Thermomicrobiota</taxon>
        <taxon>Thermomicrobia</taxon>
        <taxon>Thermomicrobiales</taxon>
        <taxon>Thermomicrobiaceae</taxon>
        <taxon>Thermomicrobium</taxon>
    </lineage>
</organism>
<gene>
    <name evidence="1" type="ordered locus">trd_1514</name>
</gene>
<sequence>MSEQRPGEQTRIVLRSFGVMVTTFEEQMTQLLERTQRNDLTLDDALELAAQALALSMRLSRRLREVNELVLSLQERSLGELRARLAQRFPAMPAEPEE</sequence>
<dbReference type="KEGG" id="tro:trd_1514"/>
<proteinExistence type="predicted"/>
<evidence type="ECO:0000313" key="2">
    <source>
        <dbReference type="Proteomes" id="UP000000447"/>
    </source>
</evidence>
<reference evidence="1 2" key="1">
    <citation type="journal article" date="2009" name="PLoS ONE">
        <title>Complete genome sequence of the aerobic CO-oxidizing thermophile Thermomicrobium roseum.</title>
        <authorList>
            <person name="Wu D."/>
            <person name="Raymond J."/>
            <person name="Wu M."/>
            <person name="Chatterji S."/>
            <person name="Ren Q."/>
            <person name="Graham J.E."/>
            <person name="Bryant D.A."/>
            <person name="Robb F."/>
            <person name="Colman A."/>
            <person name="Tallon L.J."/>
            <person name="Badger J.H."/>
            <person name="Madupu R."/>
            <person name="Ward N.L."/>
            <person name="Eisen J.A."/>
        </authorList>
    </citation>
    <scope>NUCLEOTIDE SEQUENCE [LARGE SCALE GENOMIC DNA]</scope>
    <source>
        <strain evidence="2">ATCC 27502 / DSM 5159 / P-2</strain>
    </source>
</reference>
<dbReference type="EMBL" id="CP001275">
    <property type="protein sequence ID" value="ACM05103.1"/>
    <property type="molecule type" value="Genomic_DNA"/>
</dbReference>